<dbReference type="AlphaFoldDB" id="A0A7X3MKH2"/>
<dbReference type="EMBL" id="WUQX01000001">
    <property type="protein sequence ID" value="MXP78098.1"/>
    <property type="molecule type" value="Genomic_DNA"/>
</dbReference>
<evidence type="ECO:0000313" key="2">
    <source>
        <dbReference type="Proteomes" id="UP000460412"/>
    </source>
</evidence>
<accession>A0A7X3MKH2</accession>
<organism evidence="1 2">
    <name type="scientific">Sporofaciens musculi</name>
    <dbReference type="NCBI Taxonomy" id="2681861"/>
    <lineage>
        <taxon>Bacteria</taxon>
        <taxon>Bacillati</taxon>
        <taxon>Bacillota</taxon>
        <taxon>Clostridia</taxon>
        <taxon>Lachnospirales</taxon>
        <taxon>Lachnospiraceae</taxon>
        <taxon>Sporofaciens</taxon>
    </lineage>
</organism>
<reference evidence="1 2" key="1">
    <citation type="submission" date="2019-12" db="EMBL/GenBank/DDBJ databases">
        <title>Sporaefaciens musculi gen. nov., sp. nov., a novel bacterium isolated from the caecum of an obese mouse.</title>
        <authorList>
            <person name="Rasmussen T.S."/>
            <person name="Streidl T."/>
            <person name="Hitch T.C.A."/>
            <person name="Wortmann E."/>
            <person name="Deptula P."/>
            <person name="Hansen M."/>
            <person name="Nielsen D.S."/>
            <person name="Clavel T."/>
            <person name="Vogensen F.K."/>
        </authorList>
    </citation>
    <scope>NUCLEOTIDE SEQUENCE [LARGE SCALE GENOMIC DNA]</scope>
    <source>
        <strain evidence="1 2">WCA-9-b2</strain>
    </source>
</reference>
<evidence type="ECO:0000313" key="1">
    <source>
        <dbReference type="EMBL" id="MXP78098.1"/>
    </source>
</evidence>
<name>A0A7X3MKH2_9FIRM</name>
<dbReference type="Proteomes" id="UP000460412">
    <property type="component" value="Unassembled WGS sequence"/>
</dbReference>
<evidence type="ECO:0008006" key="3">
    <source>
        <dbReference type="Google" id="ProtNLM"/>
    </source>
</evidence>
<keyword evidence="2" id="KW-1185">Reference proteome</keyword>
<sequence>MQDKIVVIHQPDFMPYLGFFDRLLKAELYVVFDNVQYVRGSRAWTSRDKIKTSKGEKWISVGIKKAVYGAAINEVMLRQDSEWRTHHLNLIQENYRKTEYYQEILPYIMDLYSIPCEKMVDFNMSSIRMLMKLFDIQIEMVMASSLKAEGKSNELIVSIMKELGCSRYLSGIGAKDYFISDPYERAGIEVIWQEFKHPVYPQQFGEFIPYLSSIDLLFNCGIEKSRKILRGKN</sequence>
<comment type="caution">
    <text evidence="1">The sequence shown here is derived from an EMBL/GenBank/DDBJ whole genome shotgun (WGS) entry which is preliminary data.</text>
</comment>
<protein>
    <recommendedName>
        <fullName evidence="3">WbqC-like protein family protein</fullName>
    </recommendedName>
</protein>
<proteinExistence type="predicted"/>
<dbReference type="RefSeq" id="WP_159754222.1">
    <property type="nucleotide sequence ID" value="NZ_WUQX01000001.1"/>
</dbReference>
<gene>
    <name evidence="1" type="ORF">GN277_22895</name>
</gene>
<dbReference type="InterPro" id="IPR014985">
    <property type="entry name" value="WbqC"/>
</dbReference>
<dbReference type="Pfam" id="PF08889">
    <property type="entry name" value="WbqC"/>
    <property type="match status" value="1"/>
</dbReference>